<accession>A0A398CLV7</accession>
<evidence type="ECO:0000256" key="2">
    <source>
        <dbReference type="SAM" id="SignalP"/>
    </source>
</evidence>
<keyword evidence="2" id="KW-0732">Signal</keyword>
<dbReference type="InterPro" id="IPR050490">
    <property type="entry name" value="Bact_solute-bd_prot1"/>
</dbReference>
<name>A0A398CLV7_9BACL</name>
<reference evidence="3 4" key="1">
    <citation type="submission" date="2018-09" db="EMBL/GenBank/DDBJ databases">
        <title>Cohnella cavernae sp. nov., isolated from a karst cave.</title>
        <authorList>
            <person name="Zhu H."/>
        </authorList>
    </citation>
    <scope>NUCLEOTIDE SEQUENCE [LARGE SCALE GENOMIC DNA]</scope>
    <source>
        <strain evidence="3 4">K2E09-144</strain>
    </source>
</reference>
<evidence type="ECO:0000256" key="1">
    <source>
        <dbReference type="SAM" id="MobiDB-lite"/>
    </source>
</evidence>
<dbReference type="Proteomes" id="UP000266340">
    <property type="component" value="Unassembled WGS sequence"/>
</dbReference>
<evidence type="ECO:0000313" key="3">
    <source>
        <dbReference type="EMBL" id="RIE03633.1"/>
    </source>
</evidence>
<dbReference type="Pfam" id="PF01547">
    <property type="entry name" value="SBP_bac_1"/>
    <property type="match status" value="1"/>
</dbReference>
<gene>
    <name evidence="3" type="ORF">D3H35_10040</name>
</gene>
<dbReference type="EMBL" id="QXJM01000032">
    <property type="protein sequence ID" value="RIE03633.1"/>
    <property type="molecule type" value="Genomic_DNA"/>
</dbReference>
<proteinExistence type="predicted"/>
<dbReference type="InterPro" id="IPR006059">
    <property type="entry name" value="SBP"/>
</dbReference>
<dbReference type="PROSITE" id="PS51257">
    <property type="entry name" value="PROKAR_LIPOPROTEIN"/>
    <property type="match status" value="1"/>
</dbReference>
<feature type="compositionally biased region" description="Low complexity" evidence="1">
    <location>
        <begin position="463"/>
        <end position="492"/>
    </location>
</feature>
<dbReference type="SUPFAM" id="SSF53850">
    <property type="entry name" value="Periplasmic binding protein-like II"/>
    <property type="match status" value="1"/>
</dbReference>
<feature type="chain" id="PRO_5039651127" evidence="2">
    <location>
        <begin position="27"/>
        <end position="492"/>
    </location>
</feature>
<comment type="caution">
    <text evidence="3">The sequence shown here is derived from an EMBL/GenBank/DDBJ whole genome shotgun (WGS) entry which is preliminary data.</text>
</comment>
<dbReference type="PANTHER" id="PTHR43649:SF12">
    <property type="entry name" value="DIACETYLCHITOBIOSE BINDING PROTEIN DASA"/>
    <property type="match status" value="1"/>
</dbReference>
<evidence type="ECO:0000313" key="4">
    <source>
        <dbReference type="Proteomes" id="UP000266340"/>
    </source>
</evidence>
<dbReference type="PANTHER" id="PTHR43649">
    <property type="entry name" value="ARABINOSE-BINDING PROTEIN-RELATED"/>
    <property type="match status" value="1"/>
</dbReference>
<feature type="region of interest" description="Disordered" evidence="1">
    <location>
        <begin position="450"/>
        <end position="492"/>
    </location>
</feature>
<feature type="signal peptide" evidence="2">
    <location>
        <begin position="1"/>
        <end position="26"/>
    </location>
</feature>
<dbReference type="AlphaFoldDB" id="A0A398CLV7"/>
<protein>
    <submittedName>
        <fullName evidence="3">Extracellular solute-binding protein</fullName>
    </submittedName>
</protein>
<organism evidence="3 4">
    <name type="scientific">Cohnella faecalis</name>
    <dbReference type="NCBI Taxonomy" id="2315694"/>
    <lineage>
        <taxon>Bacteria</taxon>
        <taxon>Bacillati</taxon>
        <taxon>Bacillota</taxon>
        <taxon>Bacilli</taxon>
        <taxon>Bacillales</taxon>
        <taxon>Paenibacillaceae</taxon>
        <taxon>Cohnella</taxon>
    </lineage>
</organism>
<sequence>MKVFHRKRLTALFALSATLMMTGCNIGGTENKSETEKATIKVMYYDERSFFDQFGMLYSALHPEVEFQIVTQQYNNSEPGKDLEAEMTKFIDENKPDILFLSSEQLTKYGNDGKLLELDSMVEDKKFNKETFIPGLIDYFKELGGGKLYGLTPNYYSQVLYYNKDLFQKYSVDLPTDKMSWEQMLQLAQRFPTTGSKEERVYGLSLGYNSDPYQFGSMIGASSNLNFVNPTTAQVTINTDAWKKTFDLAFKALKSGALHTQDPSAPSATSSYEDYLLQDPFVAGKVAMKLEGNYLIDQIKQAQQQVKDKAIKNWDMVTVPVNPQAPDSSPNVGLSQFFAVSSQSANADAAKEFLQYVMSDEYARVTSKLNRGNLPVRTTYYKDDEGHNMKAFYTLKPTESTIYKNYDKLPSDFLMQFMTIAQQELKSAFDGQITLDDALNNAQTKGQAALLQGQAQQKDKEAAAPASGQASAQSSVQAGVQAEASSSSAEAK</sequence>
<dbReference type="Gene3D" id="3.40.190.10">
    <property type="entry name" value="Periplasmic binding protein-like II"/>
    <property type="match status" value="1"/>
</dbReference>
<keyword evidence="4" id="KW-1185">Reference proteome</keyword>